<protein>
    <recommendedName>
        <fullName evidence="3">DUF4258 domain-containing protein</fullName>
    </recommendedName>
</protein>
<organism evidence="1 2">
    <name type="scientific">Handelsmanbacteria sp. (strain RIFCSPLOWO2_12_FULL_64_10)</name>
    <dbReference type="NCBI Taxonomy" id="1817868"/>
    <lineage>
        <taxon>Bacteria</taxon>
        <taxon>Candidatus Handelsmaniibacteriota</taxon>
    </lineage>
</organism>
<dbReference type="AlphaFoldDB" id="A0A1F6CC77"/>
<dbReference type="EMBL" id="MFKF01000299">
    <property type="protein sequence ID" value="OGG46587.1"/>
    <property type="molecule type" value="Genomic_DNA"/>
</dbReference>
<dbReference type="Proteomes" id="UP000178606">
    <property type="component" value="Unassembled WGS sequence"/>
</dbReference>
<comment type="caution">
    <text evidence="1">The sequence shown here is derived from an EMBL/GenBank/DDBJ whole genome shotgun (WGS) entry which is preliminary data.</text>
</comment>
<evidence type="ECO:0008006" key="3">
    <source>
        <dbReference type="Google" id="ProtNLM"/>
    </source>
</evidence>
<gene>
    <name evidence="1" type="ORF">A3F84_06580</name>
</gene>
<reference evidence="1 2" key="1">
    <citation type="journal article" date="2016" name="Nat. Commun.">
        <title>Thousands of microbial genomes shed light on interconnected biogeochemical processes in an aquifer system.</title>
        <authorList>
            <person name="Anantharaman K."/>
            <person name="Brown C.T."/>
            <person name="Hug L.A."/>
            <person name="Sharon I."/>
            <person name="Castelle C.J."/>
            <person name="Probst A.J."/>
            <person name="Thomas B.C."/>
            <person name="Singh A."/>
            <person name="Wilkins M.J."/>
            <person name="Karaoz U."/>
            <person name="Brodie E.L."/>
            <person name="Williams K.H."/>
            <person name="Hubbard S.S."/>
            <person name="Banfield J.F."/>
        </authorList>
    </citation>
    <scope>NUCLEOTIDE SEQUENCE [LARGE SCALE GENOMIC DNA]</scope>
    <source>
        <strain evidence="2">RIFCSPLOWO2_12_FULL_64_10</strain>
    </source>
</reference>
<evidence type="ECO:0000313" key="2">
    <source>
        <dbReference type="Proteomes" id="UP000178606"/>
    </source>
</evidence>
<name>A0A1F6CC77_HANXR</name>
<proteinExistence type="predicted"/>
<sequence length="86" mass="10223">MVKVIWTRHAEDRQREWQKKFGITRGEIENVLLNPEQIVPGDIDALVAQTMRRNGLLRVPFLEVEGGRKILTVYWTSKVEKYWKKE</sequence>
<evidence type="ECO:0000313" key="1">
    <source>
        <dbReference type="EMBL" id="OGG46587.1"/>
    </source>
</evidence>
<accession>A0A1F6CC77</accession>